<comment type="caution">
    <text evidence="2">The sequence shown here is derived from an EMBL/GenBank/DDBJ whole genome shotgun (WGS) entry which is preliminary data.</text>
</comment>
<accession>S9ZRB2</accession>
<dbReference type="Proteomes" id="UP000015455">
    <property type="component" value="Unassembled WGS sequence"/>
</dbReference>
<feature type="domain" description="AMMECR1" evidence="1">
    <location>
        <begin position="5"/>
        <end position="191"/>
    </location>
</feature>
<dbReference type="Gene3D" id="3.30.1490.150">
    <property type="entry name" value="Hypothetical protein ph0010, domain 2"/>
    <property type="match status" value="1"/>
</dbReference>
<evidence type="ECO:0000313" key="3">
    <source>
        <dbReference type="Proteomes" id="UP000015455"/>
    </source>
</evidence>
<gene>
    <name evidence="2" type="ORF">M622_09240</name>
</gene>
<name>S9ZRB2_9RHOO</name>
<keyword evidence="3" id="KW-1185">Reference proteome</keyword>
<dbReference type="eggNOG" id="COG2078">
    <property type="taxonomic scope" value="Bacteria"/>
</dbReference>
<dbReference type="PANTHER" id="PTHR13016:SF0">
    <property type="entry name" value="AMME SYNDROME CANDIDATE GENE 1 PROTEIN"/>
    <property type="match status" value="1"/>
</dbReference>
<dbReference type="PATRIC" id="fig|1348657.5.peg.379"/>
<dbReference type="EMBL" id="ATJV01000002">
    <property type="protein sequence ID" value="EPZ17126.1"/>
    <property type="molecule type" value="Genomic_DNA"/>
</dbReference>
<dbReference type="PANTHER" id="PTHR13016">
    <property type="entry name" value="AMMECR1 HOMOLOG"/>
    <property type="match status" value="1"/>
</dbReference>
<dbReference type="Gene3D" id="3.30.700.20">
    <property type="entry name" value="Hypothetical protein ph0010, domain 1"/>
    <property type="match status" value="1"/>
</dbReference>
<dbReference type="AlphaFoldDB" id="S9ZRB2"/>
<dbReference type="PROSITE" id="PS51112">
    <property type="entry name" value="AMMECR1"/>
    <property type="match status" value="1"/>
</dbReference>
<proteinExistence type="predicted"/>
<dbReference type="STRING" id="1348657.M622_09240"/>
<reference evidence="2 3" key="1">
    <citation type="submission" date="2013-06" db="EMBL/GenBank/DDBJ databases">
        <title>Draft genome sequence of Thauera terpenica.</title>
        <authorList>
            <person name="Liu B."/>
            <person name="Frostegard A.H."/>
            <person name="Shapleigh J.P."/>
        </authorList>
    </citation>
    <scope>NUCLEOTIDE SEQUENCE [LARGE SCALE GENOMIC DNA]</scope>
    <source>
        <strain evidence="2 3">58Eu</strain>
    </source>
</reference>
<dbReference type="OrthoDB" id="9782820at2"/>
<dbReference type="NCBIfam" id="TIGR04335">
    <property type="entry name" value="AmmeMemoSam_A"/>
    <property type="match status" value="1"/>
</dbReference>
<dbReference type="Pfam" id="PF01871">
    <property type="entry name" value="AMMECR1"/>
    <property type="match status" value="1"/>
</dbReference>
<organism evidence="2 3">
    <name type="scientific">Thauera terpenica 58Eu</name>
    <dbReference type="NCBI Taxonomy" id="1348657"/>
    <lineage>
        <taxon>Bacteria</taxon>
        <taxon>Pseudomonadati</taxon>
        <taxon>Pseudomonadota</taxon>
        <taxon>Betaproteobacteria</taxon>
        <taxon>Rhodocyclales</taxon>
        <taxon>Zoogloeaceae</taxon>
        <taxon>Thauera</taxon>
    </lineage>
</organism>
<dbReference type="SUPFAM" id="SSF143447">
    <property type="entry name" value="AMMECR1-like"/>
    <property type="match status" value="1"/>
</dbReference>
<protein>
    <recommendedName>
        <fullName evidence="1">AMMECR1 domain-containing protein</fullName>
    </recommendedName>
</protein>
<sequence>MPDTEFGALLLRLARAAIAHHLGLGPQPQALGDPRLDERGATFVTLTLNGELRGCIGSVRRTRSLGEDLIVNAVGAASRDSRFPPLSQAEFEHVLIEVSVLSEPEFIDFDTEAALLERITPHEDGLMLFAGCRSATFLPQVWEQLPAPADFLAALKRKAGMAVERPVDGLMAARYGVRKWRESERPSDDPAQLQELQ</sequence>
<evidence type="ECO:0000259" key="1">
    <source>
        <dbReference type="PROSITE" id="PS51112"/>
    </source>
</evidence>
<dbReference type="InterPro" id="IPR027485">
    <property type="entry name" value="AMMECR1_N"/>
</dbReference>
<dbReference type="InterPro" id="IPR023473">
    <property type="entry name" value="AMMECR1"/>
</dbReference>
<dbReference type="RefSeq" id="WP_021247834.1">
    <property type="nucleotide sequence ID" value="NZ_ATJV01000002.1"/>
</dbReference>
<dbReference type="InterPro" id="IPR036071">
    <property type="entry name" value="AMMECR1_dom_sf"/>
</dbReference>
<dbReference type="InterPro" id="IPR002733">
    <property type="entry name" value="AMMECR1_domain"/>
</dbReference>
<evidence type="ECO:0000313" key="2">
    <source>
        <dbReference type="EMBL" id="EPZ17126.1"/>
    </source>
</evidence>
<dbReference type="InterPro" id="IPR027623">
    <property type="entry name" value="AmmeMemoSam_A"/>
</dbReference>